<dbReference type="Pfam" id="PF13344">
    <property type="entry name" value="Hydrolase_6"/>
    <property type="match status" value="1"/>
</dbReference>
<evidence type="ECO:0000256" key="3">
    <source>
        <dbReference type="PIRSR" id="PIRSR000915-2"/>
    </source>
</evidence>
<dbReference type="Proteomes" id="UP000076796">
    <property type="component" value="Unassembled WGS sequence"/>
</dbReference>
<dbReference type="EMBL" id="LWMH01000002">
    <property type="protein sequence ID" value="KZS44131.1"/>
    <property type="molecule type" value="Genomic_DNA"/>
</dbReference>
<comment type="function">
    <text evidence="1">Catalyzes the dephosphorylation of 2-6 carbon acid sugars in vitro.</text>
</comment>
<comment type="cofactor">
    <cofactor evidence="4">
        <name>Mg(2+)</name>
        <dbReference type="ChEBI" id="CHEBI:18420"/>
    </cofactor>
    <text evidence="4">Divalent metal ions. Mg(2+) is the most effective.</text>
</comment>
<feature type="active site" description="Proton donor" evidence="2">
    <location>
        <position position="12"/>
    </location>
</feature>
<dbReference type="PANTHER" id="PTHR19288">
    <property type="entry name" value="4-NITROPHENYLPHOSPHATASE-RELATED"/>
    <property type="match status" value="1"/>
</dbReference>
<dbReference type="Gene3D" id="3.40.50.1000">
    <property type="entry name" value="HAD superfamily/HAD-like"/>
    <property type="match status" value="2"/>
</dbReference>
<dbReference type="GO" id="GO:0005737">
    <property type="term" value="C:cytoplasm"/>
    <property type="evidence" value="ECO:0007669"/>
    <property type="project" value="TreeGrafter"/>
</dbReference>
<dbReference type="InterPro" id="IPR023214">
    <property type="entry name" value="HAD_sf"/>
</dbReference>
<evidence type="ECO:0000256" key="2">
    <source>
        <dbReference type="PIRSR" id="PIRSR000915-1"/>
    </source>
</evidence>
<dbReference type="GO" id="GO:0016791">
    <property type="term" value="F:phosphatase activity"/>
    <property type="evidence" value="ECO:0007669"/>
    <property type="project" value="TreeGrafter"/>
</dbReference>
<dbReference type="EC" id="3.1.3.-" evidence="1"/>
<protein>
    <recommendedName>
        <fullName evidence="1">Acid sugar phosphatase</fullName>
        <ecNumber evidence="1">3.1.3.-</ecNumber>
    </recommendedName>
</protein>
<dbReference type="PIRSF" id="PIRSF000915">
    <property type="entry name" value="PGP-type_phosphatase"/>
    <property type="match status" value="1"/>
</dbReference>
<keyword evidence="5" id="KW-0378">Hydrolase</keyword>
<feature type="binding site" evidence="3">
    <location>
        <position position="184"/>
    </location>
    <ligand>
        <name>substrate</name>
    </ligand>
</feature>
<feature type="binding site" evidence="4">
    <location>
        <position position="12"/>
    </location>
    <ligand>
        <name>Mg(2+)</name>
        <dbReference type="ChEBI" id="CHEBI:18420"/>
    </ligand>
</feature>
<comment type="caution">
    <text evidence="5">The sequence shown here is derived from an EMBL/GenBank/DDBJ whole genome shotgun (WGS) entry which is preliminary data.</text>
</comment>
<accession>A0A163F3I7</accession>
<gene>
    <name evidence="5" type="ORF">AWU65_29115</name>
</gene>
<feature type="binding site" evidence="4">
    <location>
        <position position="10"/>
    </location>
    <ligand>
        <name>Mg(2+)</name>
        <dbReference type="ChEBI" id="CHEBI:18420"/>
    </ligand>
</feature>
<evidence type="ECO:0000313" key="6">
    <source>
        <dbReference type="Proteomes" id="UP000076796"/>
    </source>
</evidence>
<feature type="active site" description="Nucleophile" evidence="2">
    <location>
        <position position="10"/>
    </location>
</feature>
<keyword evidence="1 4" id="KW-0460">Magnesium</keyword>
<dbReference type="GO" id="GO:0046872">
    <property type="term" value="F:metal ion binding"/>
    <property type="evidence" value="ECO:0007669"/>
    <property type="project" value="UniProtKB-KW"/>
</dbReference>
<keyword evidence="1 4" id="KW-0479">Metal-binding</keyword>
<sequence length="270" mass="29259">MDHFSGYIFDLDGTIYLGAEAIDGAVETIHYLQGLDKKLLFLTNKTIDSRENYLKKLAKLGIEVELKHILNPALVTIHYLQKHHPGAQVYVIGEDILKNELLDNGISFASTPEETDVVVVSWDREFHYRHLDFAYQAIKHGADVIATHPDRTCPMPGGDIPDCGGMIGAIEGTAGIRITTVMGKPSVLTALTALDILGVKAEACLMSGDRLETDIRMGNEAGMSTALVLTGVSGRDDLIGSSVTPTYVLNSVHDIYLAGHALEQADEAKS</sequence>
<dbReference type="NCBIfam" id="TIGR01460">
    <property type="entry name" value="HAD-SF-IIA"/>
    <property type="match status" value="1"/>
</dbReference>
<evidence type="ECO:0000256" key="4">
    <source>
        <dbReference type="PIRSR" id="PIRSR000915-3"/>
    </source>
</evidence>
<keyword evidence="6" id="KW-1185">Reference proteome</keyword>
<dbReference type="OrthoDB" id="9810449at2"/>
<proteinExistence type="inferred from homology"/>
<dbReference type="InterPro" id="IPR006357">
    <property type="entry name" value="HAD-SF_hydro_IIA"/>
</dbReference>
<dbReference type="PANTHER" id="PTHR19288:SF46">
    <property type="entry name" value="HALOACID DEHALOGENASE-LIKE HYDROLASE DOMAIN-CONTAINING PROTEIN 2"/>
    <property type="match status" value="1"/>
</dbReference>
<organism evidence="5 6">
    <name type="scientific">Paenibacillus glucanolyticus</name>
    <dbReference type="NCBI Taxonomy" id="59843"/>
    <lineage>
        <taxon>Bacteria</taxon>
        <taxon>Bacillati</taxon>
        <taxon>Bacillota</taxon>
        <taxon>Bacilli</taxon>
        <taxon>Bacillales</taxon>
        <taxon>Paenibacillaceae</taxon>
        <taxon>Paenibacillus</taxon>
    </lineage>
</organism>
<evidence type="ECO:0000313" key="5">
    <source>
        <dbReference type="EMBL" id="KZS44131.1"/>
    </source>
</evidence>
<comment type="similarity">
    <text evidence="1">Belongs to the HAD-like hydrolase superfamily. NagD family.</text>
</comment>
<name>A0A163F3I7_9BACL</name>
<dbReference type="InterPro" id="IPR036412">
    <property type="entry name" value="HAD-like_sf"/>
</dbReference>
<dbReference type="GeneID" id="97554289"/>
<feature type="binding site" evidence="4">
    <location>
        <position position="209"/>
    </location>
    <ligand>
        <name>Mg(2+)</name>
        <dbReference type="ChEBI" id="CHEBI:18420"/>
    </ligand>
</feature>
<dbReference type="Pfam" id="PF13242">
    <property type="entry name" value="Hydrolase_like"/>
    <property type="match status" value="1"/>
</dbReference>
<dbReference type="RefSeq" id="WP_063480242.1">
    <property type="nucleotide sequence ID" value="NZ_CP147845.1"/>
</dbReference>
<dbReference type="SUPFAM" id="SSF56784">
    <property type="entry name" value="HAD-like"/>
    <property type="match status" value="1"/>
</dbReference>
<dbReference type="AlphaFoldDB" id="A0A163F3I7"/>
<evidence type="ECO:0000256" key="1">
    <source>
        <dbReference type="PIRNR" id="PIRNR000915"/>
    </source>
</evidence>
<reference evidence="5" key="1">
    <citation type="journal article" date="2016" name="Genome Announc.">
        <title>Draft genomes of two strains of Paenibacillus glucanolyticus with capability to degrade lignocellulose.</title>
        <authorList>
            <person name="Mathews S.L."/>
            <person name="Pawlak J."/>
            <person name="Grunden A.M."/>
        </authorList>
    </citation>
    <scope>NUCLEOTIDE SEQUENCE [LARGE SCALE GENOMIC DNA]</scope>
    <source>
        <strain evidence="5">SLM1</strain>
    </source>
</reference>
<dbReference type="STRING" id="59843.A3958_01375"/>